<dbReference type="STRING" id="1109443.G4TDW9"/>
<dbReference type="InParanoid" id="G4TDW9"/>
<proteinExistence type="predicted"/>
<evidence type="ECO:0000313" key="3">
    <source>
        <dbReference type="EMBL" id="CCA69527.1"/>
    </source>
</evidence>
<reference evidence="3 4" key="1">
    <citation type="journal article" date="2011" name="PLoS Pathog.">
        <title>Endophytic Life Strategies Decoded by Genome and Transcriptome Analyses of the Mutualistic Root Symbiont Piriformospora indica.</title>
        <authorList>
            <person name="Zuccaro A."/>
            <person name="Lahrmann U."/>
            <person name="Guldener U."/>
            <person name="Langen G."/>
            <person name="Pfiffi S."/>
            <person name="Biedenkopf D."/>
            <person name="Wong P."/>
            <person name="Samans B."/>
            <person name="Grimm C."/>
            <person name="Basiewicz M."/>
            <person name="Murat C."/>
            <person name="Martin F."/>
            <person name="Kogel K.H."/>
        </authorList>
    </citation>
    <scope>NUCLEOTIDE SEQUENCE [LARGE SCALE GENOMIC DNA]</scope>
    <source>
        <strain evidence="3 4">DSM 11827</strain>
    </source>
</reference>
<dbReference type="AlphaFoldDB" id="G4TDW9"/>
<keyword evidence="4" id="KW-1185">Reference proteome</keyword>
<evidence type="ECO:0000256" key="1">
    <source>
        <dbReference type="SAM" id="MobiDB-lite"/>
    </source>
</evidence>
<dbReference type="eggNOG" id="ENOG502R0TJ">
    <property type="taxonomic scope" value="Eukaryota"/>
</dbReference>
<feature type="transmembrane region" description="Helical" evidence="2">
    <location>
        <begin position="46"/>
        <end position="67"/>
    </location>
</feature>
<feature type="region of interest" description="Disordered" evidence="1">
    <location>
        <begin position="1"/>
        <end position="26"/>
    </location>
</feature>
<keyword evidence="2" id="KW-0472">Membrane</keyword>
<gene>
    <name evidence="3" type="ORF">PIIN_03466</name>
</gene>
<dbReference type="Pfam" id="PF11915">
    <property type="entry name" value="DUF3433"/>
    <property type="match status" value="1"/>
</dbReference>
<keyword evidence="2" id="KW-1133">Transmembrane helix</keyword>
<evidence type="ECO:0000256" key="2">
    <source>
        <dbReference type="SAM" id="Phobius"/>
    </source>
</evidence>
<comment type="caution">
    <text evidence="3">The sequence shown here is derived from an EMBL/GenBank/DDBJ whole genome shotgun (WGS) entry which is preliminary data.</text>
</comment>
<accession>G4TDW9</accession>
<feature type="compositionally biased region" description="Polar residues" evidence="1">
    <location>
        <begin position="17"/>
        <end position="26"/>
    </location>
</feature>
<dbReference type="OrthoDB" id="3248909at2759"/>
<dbReference type="OMA" id="GRAYNGI"/>
<feature type="transmembrane region" description="Helical" evidence="2">
    <location>
        <begin position="486"/>
        <end position="504"/>
    </location>
</feature>
<dbReference type="Proteomes" id="UP000007148">
    <property type="component" value="Unassembled WGS sequence"/>
</dbReference>
<keyword evidence="2" id="KW-0812">Transmembrane</keyword>
<dbReference type="EMBL" id="CAFZ01000057">
    <property type="protein sequence ID" value="CCA69527.1"/>
    <property type="molecule type" value="Genomic_DNA"/>
</dbReference>
<name>G4TDW9_SERID</name>
<dbReference type="PANTHER" id="PTHR37544">
    <property type="entry name" value="SPRAY-RELATED"/>
    <property type="match status" value="1"/>
</dbReference>
<dbReference type="InterPro" id="IPR021840">
    <property type="entry name" value="DUF3433"/>
</dbReference>
<organism evidence="3 4">
    <name type="scientific">Serendipita indica (strain DSM 11827)</name>
    <name type="common">Root endophyte fungus</name>
    <name type="synonym">Piriformospora indica</name>
    <dbReference type="NCBI Taxonomy" id="1109443"/>
    <lineage>
        <taxon>Eukaryota</taxon>
        <taxon>Fungi</taxon>
        <taxon>Dikarya</taxon>
        <taxon>Basidiomycota</taxon>
        <taxon>Agaricomycotina</taxon>
        <taxon>Agaricomycetes</taxon>
        <taxon>Sebacinales</taxon>
        <taxon>Serendipitaceae</taxon>
        <taxon>Serendipita</taxon>
    </lineage>
</organism>
<dbReference type="PANTHER" id="PTHR37544:SF3">
    <property type="entry name" value="SPRAY"/>
    <property type="match status" value="1"/>
</dbReference>
<protein>
    <submittedName>
        <fullName evidence="3">Uncharacterized protein</fullName>
    </submittedName>
</protein>
<sequence length="568" mass="61917">MASPGTPGTMYKERESQVNPSEVVQNDQEAAPKQWTPFLLTPQVPAVLAALMVLAAIALQVGNYAIIKNNGWQLPPLTVRGKDYIHYAYTWIPVVLVMGLVSAIAGADMLVLKLVPYMELSRANGAKGETLLLDYTGESKFLVWILQLQNRHYLAFLSTVIVLMLLGLQPLASSLFVLLDTEVVLPPIGVPRFGTVGINDTLNSLHGFSSAAGFAEADARYDLGRPPFVWRTWAVDEFERPTSFISNGTMQANTTGIQTLPNCVSGSDVSFTQTGGSYRLTGKWNDCTFDRTFTADNDDDIYGVDVTSSCTSQAISGLADPVKPVVFWFATKYLSTGSLVFCQPKLSLHNVIVTVNLANGQLINVVPVGDYALASNVTSGPPLNGNVWNGVQFNLTNSDAGTLVRANSTRLQLSQAAFLLMQRNGLQTVLQDQNQVLDITATRYQLYLALSARSNYFVTDRSGSKVMVAITEIQQRLWMSKLSTHLGSAILFVGAILLSTLHYLHWKQRKGMKLYAPPSIATAAGMANGSPMLNILHSDDSGDKQAQALRNRQFGVDPFGKIVLLDQK</sequence>
<dbReference type="HOGENOM" id="CLU_021534_1_0_1"/>
<feature type="transmembrane region" description="Helical" evidence="2">
    <location>
        <begin position="87"/>
        <end position="112"/>
    </location>
</feature>
<evidence type="ECO:0000313" key="4">
    <source>
        <dbReference type="Proteomes" id="UP000007148"/>
    </source>
</evidence>